<protein>
    <recommendedName>
        <fullName evidence="1">Aldehyde dehydrogenase domain-containing protein</fullName>
    </recommendedName>
</protein>
<dbReference type="InterPro" id="IPR015590">
    <property type="entry name" value="Aldehyde_DH_dom"/>
</dbReference>
<sequence>MPPKSGNYMNNVSPVTGEVYSLIPDSDAQDINEAVSSAKEAFKTWG</sequence>
<dbReference type="AlphaFoldDB" id="A0A382H626"/>
<evidence type="ECO:0000313" key="2">
    <source>
        <dbReference type="EMBL" id="SVB82629.1"/>
    </source>
</evidence>
<dbReference type="EMBL" id="UINC01059335">
    <property type="protein sequence ID" value="SVB82629.1"/>
    <property type="molecule type" value="Genomic_DNA"/>
</dbReference>
<gene>
    <name evidence="2" type="ORF">METZ01_LOCUS235483</name>
</gene>
<evidence type="ECO:0000259" key="1">
    <source>
        <dbReference type="Pfam" id="PF00171"/>
    </source>
</evidence>
<proteinExistence type="predicted"/>
<dbReference type="Gene3D" id="3.40.605.10">
    <property type="entry name" value="Aldehyde Dehydrogenase, Chain A, domain 1"/>
    <property type="match status" value="1"/>
</dbReference>
<organism evidence="2">
    <name type="scientific">marine metagenome</name>
    <dbReference type="NCBI Taxonomy" id="408172"/>
    <lineage>
        <taxon>unclassified sequences</taxon>
        <taxon>metagenomes</taxon>
        <taxon>ecological metagenomes</taxon>
    </lineage>
</organism>
<name>A0A382H626_9ZZZZ</name>
<dbReference type="SUPFAM" id="SSF53720">
    <property type="entry name" value="ALDH-like"/>
    <property type="match status" value="1"/>
</dbReference>
<feature type="domain" description="Aldehyde dehydrogenase" evidence="1">
    <location>
        <begin position="5"/>
        <end position="45"/>
    </location>
</feature>
<dbReference type="Pfam" id="PF00171">
    <property type="entry name" value="Aldedh"/>
    <property type="match status" value="1"/>
</dbReference>
<dbReference type="InterPro" id="IPR016161">
    <property type="entry name" value="Ald_DH/histidinol_DH"/>
</dbReference>
<dbReference type="GO" id="GO:0016491">
    <property type="term" value="F:oxidoreductase activity"/>
    <property type="evidence" value="ECO:0007669"/>
    <property type="project" value="InterPro"/>
</dbReference>
<reference evidence="2" key="1">
    <citation type="submission" date="2018-05" db="EMBL/GenBank/DDBJ databases">
        <authorList>
            <person name="Lanie J.A."/>
            <person name="Ng W.-L."/>
            <person name="Kazmierczak K.M."/>
            <person name="Andrzejewski T.M."/>
            <person name="Davidsen T.M."/>
            <person name="Wayne K.J."/>
            <person name="Tettelin H."/>
            <person name="Glass J.I."/>
            <person name="Rusch D."/>
            <person name="Podicherti R."/>
            <person name="Tsui H.-C.T."/>
            <person name="Winkler M.E."/>
        </authorList>
    </citation>
    <scope>NUCLEOTIDE SEQUENCE</scope>
</reference>
<dbReference type="InterPro" id="IPR016162">
    <property type="entry name" value="Ald_DH_N"/>
</dbReference>
<accession>A0A382H626</accession>
<feature type="non-terminal residue" evidence="2">
    <location>
        <position position="46"/>
    </location>
</feature>